<evidence type="ECO:0000256" key="1">
    <source>
        <dbReference type="SAM" id="MobiDB-lite"/>
    </source>
</evidence>
<gene>
    <name evidence="3" type="ORF">RI129_000079</name>
</gene>
<proteinExistence type="predicted"/>
<dbReference type="Proteomes" id="UP001329430">
    <property type="component" value="Unassembled WGS sequence"/>
</dbReference>
<feature type="region of interest" description="Disordered" evidence="1">
    <location>
        <begin position="1"/>
        <end position="27"/>
    </location>
</feature>
<feature type="region of interest" description="Disordered" evidence="1">
    <location>
        <begin position="400"/>
        <end position="428"/>
    </location>
</feature>
<evidence type="ECO:0000313" key="4">
    <source>
        <dbReference type="Proteomes" id="UP001329430"/>
    </source>
</evidence>
<protein>
    <recommendedName>
        <fullName evidence="2">AARP2CN domain-containing protein</fullName>
    </recommendedName>
</protein>
<accession>A0AAN7UWT2</accession>
<sequence length="618" mass="71077">MDAHRPGPLKQRNKAHKSAKKRLSNKDGVRARKISISSLRSISSKGGSTVAKTVRKNQLTQLRNLKREEILSARRGIEIAPVLIAVLNFGDDAIERNHQLLEAVQTSMTQKDTFQLSPVGQHAHFTLTKFRTSFEMIFLDNQDLKGSLDIAKIANVLLIVHPSGLEQYFDNEGHILDPRRFAVLDAIYNHSLPLTVHAVIGFDGEGEKAPKKNALDQFKKSLTTMINKNYPGSLESGKLRPLLSSSDMLQFFHYCSNIKRDSHSYSSKRSQLLVENAEFIPSLEDPEVGFLNVEGFVRNSAFNVNSLVYIPEFGEFQLDSVQGLANPFRPSRHNQSISEQFNELADPEVRPSLSERVNPIETVYEQEMDNLDELDDDFEMEQAEKKKKMKIKRTVPKGTSDYQSAWICEDEEVEEEDDDDEEGDDDEEFKEQFAEAIEELKKRKVRFAPMEDSPDEFDDDDDKRPAEDNDEDMEVAEGGEPDFENYDETMDMEEETTQLAKFREQHDYQMFLTRSTLRAMFRHENVSANSRVSKVSELPTGTRRRICRLTIREFLSLRTSIAQRDDYTRLSLLALRPDIIFAPTLSMFPKLSPRTIWSKMPVDRWLSINCWHMNTRFL</sequence>
<dbReference type="EMBL" id="JAVRBK010000203">
    <property type="protein sequence ID" value="KAK5637737.1"/>
    <property type="molecule type" value="Genomic_DNA"/>
</dbReference>
<evidence type="ECO:0000313" key="3">
    <source>
        <dbReference type="EMBL" id="KAK5637737.1"/>
    </source>
</evidence>
<dbReference type="PANTHER" id="PTHR12858:SF1">
    <property type="entry name" value="PRE-RRNA-PROCESSING PROTEIN TSR1 HOMOLOG"/>
    <property type="match status" value="1"/>
</dbReference>
<dbReference type="GO" id="GO:0034511">
    <property type="term" value="F:U3 snoRNA binding"/>
    <property type="evidence" value="ECO:0007669"/>
    <property type="project" value="TreeGrafter"/>
</dbReference>
<dbReference type="SMART" id="SM00785">
    <property type="entry name" value="AARP2CN"/>
    <property type="match status" value="1"/>
</dbReference>
<dbReference type="GO" id="GO:0005634">
    <property type="term" value="C:nucleus"/>
    <property type="evidence" value="ECO:0007669"/>
    <property type="project" value="InterPro"/>
</dbReference>
<dbReference type="InterPro" id="IPR039761">
    <property type="entry name" value="Bms1/Tsr1"/>
</dbReference>
<feature type="compositionally biased region" description="Acidic residues" evidence="1">
    <location>
        <begin position="408"/>
        <end position="428"/>
    </location>
</feature>
<feature type="compositionally biased region" description="Acidic residues" evidence="1">
    <location>
        <begin position="468"/>
        <end position="486"/>
    </location>
</feature>
<dbReference type="GO" id="GO:0005525">
    <property type="term" value="F:GTP binding"/>
    <property type="evidence" value="ECO:0007669"/>
    <property type="project" value="TreeGrafter"/>
</dbReference>
<feature type="region of interest" description="Disordered" evidence="1">
    <location>
        <begin position="441"/>
        <end position="486"/>
    </location>
</feature>
<comment type="caution">
    <text evidence="3">The sequence shown here is derived from an EMBL/GenBank/DDBJ whole genome shotgun (WGS) entry which is preliminary data.</text>
</comment>
<dbReference type="AlphaFoldDB" id="A0AAN7UWT2"/>
<evidence type="ECO:0000259" key="2">
    <source>
        <dbReference type="SMART" id="SM00785"/>
    </source>
</evidence>
<feature type="compositionally biased region" description="Basic residues" evidence="1">
    <location>
        <begin position="11"/>
        <end position="23"/>
    </location>
</feature>
<dbReference type="GO" id="GO:0000462">
    <property type="term" value="P:maturation of SSU-rRNA from tricistronic rRNA transcript (SSU-rRNA, 5.8S rRNA, LSU-rRNA)"/>
    <property type="evidence" value="ECO:0007669"/>
    <property type="project" value="TreeGrafter"/>
</dbReference>
<dbReference type="GO" id="GO:0030688">
    <property type="term" value="C:preribosome, small subunit precursor"/>
    <property type="evidence" value="ECO:0007669"/>
    <property type="project" value="TreeGrafter"/>
</dbReference>
<dbReference type="GO" id="GO:0003924">
    <property type="term" value="F:GTPase activity"/>
    <property type="evidence" value="ECO:0007669"/>
    <property type="project" value="TreeGrafter"/>
</dbReference>
<dbReference type="InterPro" id="IPR012948">
    <property type="entry name" value="AARP2CN"/>
</dbReference>
<dbReference type="PANTHER" id="PTHR12858">
    <property type="entry name" value="RIBOSOME BIOGENESIS PROTEIN"/>
    <property type="match status" value="1"/>
</dbReference>
<organism evidence="3 4">
    <name type="scientific">Pyrocoelia pectoralis</name>
    <dbReference type="NCBI Taxonomy" id="417401"/>
    <lineage>
        <taxon>Eukaryota</taxon>
        <taxon>Metazoa</taxon>
        <taxon>Ecdysozoa</taxon>
        <taxon>Arthropoda</taxon>
        <taxon>Hexapoda</taxon>
        <taxon>Insecta</taxon>
        <taxon>Pterygota</taxon>
        <taxon>Neoptera</taxon>
        <taxon>Endopterygota</taxon>
        <taxon>Coleoptera</taxon>
        <taxon>Polyphaga</taxon>
        <taxon>Elateriformia</taxon>
        <taxon>Elateroidea</taxon>
        <taxon>Lampyridae</taxon>
        <taxon>Lampyrinae</taxon>
        <taxon>Pyrocoelia</taxon>
    </lineage>
</organism>
<keyword evidence="4" id="KW-1185">Reference proteome</keyword>
<reference evidence="3 4" key="1">
    <citation type="journal article" date="2024" name="Insects">
        <title>An Improved Chromosome-Level Genome Assembly of the Firefly Pyrocoelia pectoralis.</title>
        <authorList>
            <person name="Fu X."/>
            <person name="Meyer-Rochow V.B."/>
            <person name="Ballantyne L."/>
            <person name="Zhu X."/>
        </authorList>
    </citation>
    <scope>NUCLEOTIDE SEQUENCE [LARGE SCALE GENOMIC DNA]</scope>
    <source>
        <strain evidence="3">XCY_ONT2</strain>
    </source>
</reference>
<dbReference type="GO" id="GO:0000479">
    <property type="term" value="P:endonucleolytic cleavage of tricistronic rRNA transcript (SSU-rRNA, 5.8S rRNA, LSU-rRNA)"/>
    <property type="evidence" value="ECO:0007669"/>
    <property type="project" value="TreeGrafter"/>
</dbReference>
<feature type="compositionally biased region" description="Acidic residues" evidence="1">
    <location>
        <begin position="452"/>
        <end position="461"/>
    </location>
</feature>
<dbReference type="Pfam" id="PF08142">
    <property type="entry name" value="AARP2CN"/>
    <property type="match status" value="1"/>
</dbReference>
<name>A0AAN7UWT2_9COLE</name>
<feature type="domain" description="AARP2CN" evidence="2">
    <location>
        <begin position="247"/>
        <end position="328"/>
    </location>
</feature>